<evidence type="ECO:0000256" key="4">
    <source>
        <dbReference type="ARBA" id="ARBA00022556"/>
    </source>
</evidence>
<evidence type="ECO:0000256" key="9">
    <source>
        <dbReference type="ARBA" id="ARBA00023211"/>
    </source>
</evidence>
<accession>A0A944H7X7</accession>
<dbReference type="PANTHER" id="PTHR34990:SF1">
    <property type="entry name" value="UDP-2,3-DIACYLGLUCOSAMINE HYDROLASE"/>
    <property type="match status" value="1"/>
</dbReference>
<feature type="binding site" evidence="10">
    <location>
        <position position="112"/>
    </location>
    <ligand>
        <name>Mn(2+)</name>
        <dbReference type="ChEBI" id="CHEBI:29035"/>
        <label>2</label>
    </ligand>
</feature>
<dbReference type="PANTHER" id="PTHR34990">
    <property type="entry name" value="UDP-2,3-DIACYLGLUCOSAMINE HYDROLASE-RELATED"/>
    <property type="match status" value="1"/>
</dbReference>
<dbReference type="CDD" id="cd07398">
    <property type="entry name" value="MPP_YbbF-LpxH"/>
    <property type="match status" value="1"/>
</dbReference>
<feature type="binding site" evidence="10">
    <location>
        <position position="193"/>
    </location>
    <ligand>
        <name>Mn(2+)</name>
        <dbReference type="ChEBI" id="CHEBI:29035"/>
        <label>2</label>
    </ligand>
</feature>
<dbReference type="InterPro" id="IPR043461">
    <property type="entry name" value="LpxH-like"/>
</dbReference>
<keyword evidence="6 10" id="KW-0378">Hydrolase</keyword>
<feature type="binding site" evidence="10">
    <location>
        <position position="38"/>
    </location>
    <ligand>
        <name>Mn(2+)</name>
        <dbReference type="ChEBI" id="CHEBI:29035"/>
        <label>1</label>
    </ligand>
</feature>
<keyword evidence="8 10" id="KW-0472">Membrane</keyword>
<evidence type="ECO:0000313" key="12">
    <source>
        <dbReference type="EMBL" id="MBT0960775.1"/>
    </source>
</evidence>
<evidence type="ECO:0000256" key="5">
    <source>
        <dbReference type="ARBA" id="ARBA00022723"/>
    </source>
</evidence>
<keyword evidence="4 10" id="KW-0441">Lipid A biosynthesis</keyword>
<dbReference type="GO" id="GO:0005737">
    <property type="term" value="C:cytoplasm"/>
    <property type="evidence" value="ECO:0007669"/>
    <property type="project" value="InterPro"/>
</dbReference>
<evidence type="ECO:0000256" key="1">
    <source>
        <dbReference type="ARBA" id="ARBA00022475"/>
    </source>
</evidence>
<dbReference type="NCBIfam" id="TIGR01854">
    <property type="entry name" value="lipid_A_lpxH"/>
    <property type="match status" value="1"/>
</dbReference>
<comment type="similarity">
    <text evidence="10">Belongs to the LpxH family.</text>
</comment>
<gene>
    <name evidence="10" type="primary">lpxH</name>
    <name evidence="12" type="ORF">I8J34_06250</name>
</gene>
<evidence type="ECO:0000256" key="7">
    <source>
        <dbReference type="ARBA" id="ARBA00023098"/>
    </source>
</evidence>
<dbReference type="EC" id="3.6.1.54" evidence="10"/>
<feature type="binding site" evidence="10">
    <location>
        <position position="7"/>
    </location>
    <ligand>
        <name>Mn(2+)</name>
        <dbReference type="ChEBI" id="CHEBI:29035"/>
        <label>1</label>
    </ligand>
</feature>
<reference evidence="13" key="1">
    <citation type="journal article" date="2022" name="ISME J.">
        <title>Genetic and phylogenetic analysis of dissimilatory iodate-reducing bacteria identifies potential niches across the world's oceans.</title>
        <authorList>
            <person name="Reyes-Umana V."/>
            <person name="Henning Z."/>
            <person name="Lee K."/>
            <person name="Barnum T.P."/>
            <person name="Coates J.D."/>
        </authorList>
    </citation>
    <scope>NUCLEOTIDE SEQUENCE [LARGE SCALE GENOMIC DNA]</scope>
    <source>
        <strain evidence="13">IR12</strain>
    </source>
</reference>
<name>A0A944H7X7_DENI1</name>
<keyword evidence="5 10" id="KW-0479">Metal-binding</keyword>
<feature type="domain" description="Calcineurin-like phosphoesterase" evidence="11">
    <location>
        <begin position="2"/>
        <end position="197"/>
    </location>
</feature>
<feature type="binding site" evidence="10">
    <location>
        <position position="162"/>
    </location>
    <ligand>
        <name>substrate</name>
    </ligand>
</feature>
<comment type="catalytic activity">
    <reaction evidence="10">
        <text>UDP-2-N,3-O-bis[(3R)-3-hydroxytetradecanoyl]-alpha-D-glucosamine + H2O = 2-N,3-O-bis[(3R)-3-hydroxytetradecanoyl]-alpha-D-glucosaminyl 1-phosphate + UMP + 2 H(+)</text>
        <dbReference type="Rhea" id="RHEA:25213"/>
        <dbReference type="ChEBI" id="CHEBI:15377"/>
        <dbReference type="ChEBI" id="CHEBI:15378"/>
        <dbReference type="ChEBI" id="CHEBI:57865"/>
        <dbReference type="ChEBI" id="CHEBI:57957"/>
        <dbReference type="ChEBI" id="CHEBI:78847"/>
        <dbReference type="EC" id="3.6.1.54"/>
    </reaction>
</comment>
<feature type="binding site" evidence="10">
    <location>
        <position position="195"/>
    </location>
    <ligand>
        <name>Mn(2+)</name>
        <dbReference type="ChEBI" id="CHEBI:29035"/>
        <label>1</label>
    </ligand>
</feature>
<evidence type="ECO:0000313" key="13">
    <source>
        <dbReference type="Proteomes" id="UP000694660"/>
    </source>
</evidence>
<evidence type="ECO:0000259" key="11">
    <source>
        <dbReference type="Pfam" id="PF00149"/>
    </source>
</evidence>
<dbReference type="GO" id="GO:0030145">
    <property type="term" value="F:manganese ion binding"/>
    <property type="evidence" value="ECO:0007669"/>
    <property type="project" value="UniProtKB-UniRule"/>
</dbReference>
<comment type="function">
    <text evidence="10">Hydrolyzes the pyrophosphate bond of UDP-2,3-diacylglucosamine to yield 2,3-diacylglucosamine 1-phosphate (lipid X) and UMP by catalyzing the attack of water at the alpha-P atom. Involved in the biosynthesis of lipid A, a phosphorylated glycolipid that anchors the lipopolysaccharide to the outer membrane of the cell.</text>
</comment>
<dbReference type="NCBIfam" id="NF003743">
    <property type="entry name" value="PRK05340.1"/>
    <property type="match status" value="1"/>
</dbReference>
<feature type="binding site" evidence="10">
    <location>
        <position position="120"/>
    </location>
    <ligand>
        <name>substrate</name>
    </ligand>
</feature>
<evidence type="ECO:0000256" key="2">
    <source>
        <dbReference type="ARBA" id="ARBA00022516"/>
    </source>
</evidence>
<evidence type="ECO:0000256" key="10">
    <source>
        <dbReference type="HAMAP-Rule" id="MF_00575"/>
    </source>
</evidence>
<keyword evidence="9 10" id="KW-0464">Manganese</keyword>
<feature type="binding site" evidence="10">
    <location>
        <position position="193"/>
    </location>
    <ligand>
        <name>substrate</name>
    </ligand>
</feature>
<comment type="subcellular location">
    <subcellularLocation>
        <location evidence="10">Cell inner membrane</location>
        <topology evidence="10">Peripheral membrane protein</topology>
        <orientation evidence="10">Cytoplasmic side</orientation>
    </subcellularLocation>
</comment>
<dbReference type="Pfam" id="PF00149">
    <property type="entry name" value="Metallophos"/>
    <property type="match status" value="1"/>
</dbReference>
<dbReference type="GO" id="GO:0008758">
    <property type="term" value="F:UDP-2,3-diacylglucosamine hydrolase activity"/>
    <property type="evidence" value="ECO:0007669"/>
    <property type="project" value="UniProtKB-UniRule"/>
</dbReference>
<dbReference type="Gene3D" id="3.60.21.10">
    <property type="match status" value="1"/>
</dbReference>
<evidence type="ECO:0000256" key="6">
    <source>
        <dbReference type="ARBA" id="ARBA00022801"/>
    </source>
</evidence>
<keyword evidence="3 10" id="KW-0997">Cell inner membrane</keyword>
<comment type="caution">
    <text evidence="12">The sequence shown here is derived from an EMBL/GenBank/DDBJ whole genome shotgun (WGS) entry which is preliminary data.</text>
</comment>
<dbReference type="AlphaFoldDB" id="A0A944H7X7"/>
<feature type="binding site" evidence="10">
    <location>
        <position position="38"/>
    </location>
    <ligand>
        <name>Mn(2+)</name>
        <dbReference type="ChEBI" id="CHEBI:29035"/>
        <label>2</label>
    </ligand>
</feature>
<feature type="binding site" evidence="10">
    <location>
        <begin position="77"/>
        <end position="78"/>
    </location>
    <ligand>
        <name>substrate</name>
    </ligand>
</feature>
<feature type="binding site" evidence="10">
    <location>
        <position position="5"/>
    </location>
    <ligand>
        <name>Mn(2+)</name>
        <dbReference type="ChEBI" id="CHEBI:29035"/>
        <label>1</label>
    </ligand>
</feature>
<organism evidence="12 13">
    <name type="scientific">Denitromonas iodatirespirans</name>
    <dbReference type="NCBI Taxonomy" id="2795389"/>
    <lineage>
        <taxon>Bacteria</taxon>
        <taxon>Pseudomonadati</taxon>
        <taxon>Pseudomonadota</taxon>
        <taxon>Betaproteobacteria</taxon>
        <taxon>Rhodocyclales</taxon>
        <taxon>Zoogloeaceae</taxon>
        <taxon>Denitromonas</taxon>
    </lineage>
</organism>
<keyword evidence="7 10" id="KW-0443">Lipid metabolism</keyword>
<dbReference type="GO" id="GO:0009245">
    <property type="term" value="P:lipid A biosynthetic process"/>
    <property type="evidence" value="ECO:0007669"/>
    <property type="project" value="UniProtKB-UniRule"/>
</dbReference>
<feature type="binding site" evidence="10">
    <location>
        <position position="77"/>
    </location>
    <ligand>
        <name>Mn(2+)</name>
        <dbReference type="ChEBI" id="CHEBI:29035"/>
        <label>2</label>
    </ligand>
</feature>
<feature type="binding site" evidence="10">
    <location>
        <position position="165"/>
    </location>
    <ligand>
        <name>substrate</name>
    </ligand>
</feature>
<feature type="binding site" evidence="10">
    <location>
        <position position="158"/>
    </location>
    <ligand>
        <name>substrate</name>
    </ligand>
</feature>
<evidence type="ECO:0000256" key="8">
    <source>
        <dbReference type="ARBA" id="ARBA00023136"/>
    </source>
</evidence>
<dbReference type="InterPro" id="IPR004843">
    <property type="entry name" value="Calcineurin-like_PHP"/>
</dbReference>
<dbReference type="InterPro" id="IPR010138">
    <property type="entry name" value="UDP-diacylglucosamine_Hdrlase"/>
</dbReference>
<comment type="cofactor">
    <cofactor evidence="10">
        <name>Mn(2+)</name>
        <dbReference type="ChEBI" id="CHEBI:29035"/>
    </cofactor>
    <text evidence="10">Binds 2 Mn(2+) ions per subunit in a binuclear metal center.</text>
</comment>
<dbReference type="SUPFAM" id="SSF56300">
    <property type="entry name" value="Metallo-dependent phosphatases"/>
    <property type="match status" value="1"/>
</dbReference>
<keyword evidence="1 10" id="KW-1003">Cell membrane</keyword>
<proteinExistence type="inferred from homology"/>
<dbReference type="GO" id="GO:0019897">
    <property type="term" value="C:extrinsic component of plasma membrane"/>
    <property type="evidence" value="ECO:0007669"/>
    <property type="project" value="UniProtKB-UniRule"/>
</dbReference>
<comment type="pathway">
    <text evidence="10">Glycolipid biosynthesis; lipid IV(A) biosynthesis; lipid IV(A) from (3R)-3-hydroxytetradecanoyl-[acyl-carrier-protein] and UDP-N-acetyl-alpha-D-glucosamine: step 4/6.</text>
</comment>
<keyword evidence="13" id="KW-1185">Reference proteome</keyword>
<dbReference type="HAMAP" id="MF_00575">
    <property type="entry name" value="LpxH"/>
    <property type="match status" value="1"/>
</dbReference>
<sequence>MFIADLHLCAAEGATTRAFEAFIAGPARRAAQLYILGDLFEYWAGDDDLADPYHQHIARLLADLTQHGTAIGFVAGNRDFLIGEAFTATTGVTRLTEPVAITLGERPAVLLHGDTLCTDDHAYQAFRQQVRDPVWQRAFLARPLAERRAIIENIRAHSEAGKRQKAADIMDVNPDAVAAAFRAADCDLMIHGHTHRPATHTHTVDGRPCERWVLADWHGEAPYLAWSDGTLRRELLTV</sequence>
<dbReference type="EMBL" id="JAEKFT010000005">
    <property type="protein sequence ID" value="MBT0960775.1"/>
    <property type="molecule type" value="Genomic_DNA"/>
</dbReference>
<evidence type="ECO:0000256" key="3">
    <source>
        <dbReference type="ARBA" id="ARBA00022519"/>
    </source>
</evidence>
<dbReference type="Proteomes" id="UP000694660">
    <property type="component" value="Unassembled WGS sequence"/>
</dbReference>
<protein>
    <recommendedName>
        <fullName evidence="10">UDP-2,3-diacylglucosamine hydrolase</fullName>
        <ecNumber evidence="10">3.6.1.54</ecNumber>
    </recommendedName>
    <alternativeName>
        <fullName evidence="10">UDP-2,3-diacylglucosamine diphosphatase</fullName>
    </alternativeName>
</protein>
<dbReference type="InterPro" id="IPR029052">
    <property type="entry name" value="Metallo-depent_PP-like"/>
</dbReference>
<keyword evidence="2 10" id="KW-0444">Lipid biosynthesis</keyword>